<evidence type="ECO:0000313" key="2">
    <source>
        <dbReference type="Proteomes" id="UP000594638"/>
    </source>
</evidence>
<name>A0A8S0P778_OLEEU</name>
<dbReference type="OrthoDB" id="1668619at2759"/>
<sequence length="96" mass="10818">MDFGRLVTVEFLCDLLLDENQPISERFRAFRLTGIDHHPHALNSLIKGMRDDSNLLACEAAYILGRMQKPDAIPALEAVVEDLSLHPIVRLNVSCF</sequence>
<keyword evidence="2" id="KW-1185">Reference proteome</keyword>
<dbReference type="InterPro" id="IPR011989">
    <property type="entry name" value="ARM-like"/>
</dbReference>
<protein>
    <submittedName>
        <fullName evidence="1">Deoxyhypusine hydroxylase-B</fullName>
    </submittedName>
</protein>
<dbReference type="InterPro" id="IPR016024">
    <property type="entry name" value="ARM-type_fold"/>
</dbReference>
<comment type="caution">
    <text evidence="1">The sequence shown here is derived from an EMBL/GenBank/DDBJ whole genome shotgun (WGS) entry which is preliminary data.</text>
</comment>
<gene>
    <name evidence="1" type="ORF">OLEA9_A006696</name>
</gene>
<evidence type="ECO:0000313" key="1">
    <source>
        <dbReference type="EMBL" id="CAA2933993.1"/>
    </source>
</evidence>
<dbReference type="Proteomes" id="UP000594638">
    <property type="component" value="Unassembled WGS sequence"/>
</dbReference>
<dbReference type="InterPro" id="IPR004155">
    <property type="entry name" value="PBS_lyase_HEAT"/>
</dbReference>
<dbReference type="SUPFAM" id="SSF48371">
    <property type="entry name" value="ARM repeat"/>
    <property type="match status" value="1"/>
</dbReference>
<dbReference type="Gene3D" id="1.25.10.10">
    <property type="entry name" value="Leucine-rich Repeat Variant"/>
    <property type="match status" value="1"/>
</dbReference>
<reference evidence="1 2" key="1">
    <citation type="submission" date="2019-12" db="EMBL/GenBank/DDBJ databases">
        <authorList>
            <person name="Alioto T."/>
            <person name="Alioto T."/>
            <person name="Gomez Garrido J."/>
        </authorList>
    </citation>
    <scope>NUCLEOTIDE SEQUENCE [LARGE SCALE GENOMIC DNA]</scope>
</reference>
<dbReference type="AlphaFoldDB" id="A0A8S0P778"/>
<proteinExistence type="predicted"/>
<accession>A0A8S0P778</accession>
<organism evidence="1 2">
    <name type="scientific">Olea europaea subsp. europaea</name>
    <dbReference type="NCBI Taxonomy" id="158383"/>
    <lineage>
        <taxon>Eukaryota</taxon>
        <taxon>Viridiplantae</taxon>
        <taxon>Streptophyta</taxon>
        <taxon>Embryophyta</taxon>
        <taxon>Tracheophyta</taxon>
        <taxon>Spermatophyta</taxon>
        <taxon>Magnoliopsida</taxon>
        <taxon>eudicotyledons</taxon>
        <taxon>Gunneridae</taxon>
        <taxon>Pentapetalae</taxon>
        <taxon>asterids</taxon>
        <taxon>lamiids</taxon>
        <taxon>Lamiales</taxon>
        <taxon>Oleaceae</taxon>
        <taxon>Oleeae</taxon>
        <taxon>Olea</taxon>
    </lineage>
</organism>
<dbReference type="EMBL" id="CACTIH010000009">
    <property type="protein sequence ID" value="CAA2933993.1"/>
    <property type="molecule type" value="Genomic_DNA"/>
</dbReference>
<dbReference type="Pfam" id="PF03130">
    <property type="entry name" value="HEAT_PBS"/>
    <property type="match status" value="1"/>
</dbReference>
<dbReference type="Gramene" id="OE9A006696T1">
    <property type="protein sequence ID" value="OE9A006696C1"/>
    <property type="gene ID" value="OE9A006696"/>
</dbReference>